<dbReference type="Proteomes" id="UP000759131">
    <property type="component" value="Unassembled WGS sequence"/>
</dbReference>
<name>A0A7R9Q6V5_9ACAR</name>
<dbReference type="SUPFAM" id="SSF57567">
    <property type="entry name" value="Serine protease inhibitors"/>
    <property type="match status" value="1"/>
</dbReference>
<organism evidence="2">
    <name type="scientific">Medioppia subpectinata</name>
    <dbReference type="NCBI Taxonomy" id="1979941"/>
    <lineage>
        <taxon>Eukaryota</taxon>
        <taxon>Metazoa</taxon>
        <taxon>Ecdysozoa</taxon>
        <taxon>Arthropoda</taxon>
        <taxon>Chelicerata</taxon>
        <taxon>Arachnida</taxon>
        <taxon>Acari</taxon>
        <taxon>Acariformes</taxon>
        <taxon>Sarcoptiformes</taxon>
        <taxon>Oribatida</taxon>
        <taxon>Brachypylina</taxon>
        <taxon>Oppioidea</taxon>
        <taxon>Oppiidae</taxon>
        <taxon>Medioppia</taxon>
    </lineage>
</organism>
<dbReference type="EMBL" id="OC869522">
    <property type="protein sequence ID" value="CAD7634598.1"/>
    <property type="molecule type" value="Genomic_DNA"/>
</dbReference>
<feature type="domain" description="TIL" evidence="1">
    <location>
        <begin position="86"/>
        <end position="144"/>
    </location>
</feature>
<accession>A0A7R9Q6V5</accession>
<feature type="non-terminal residue" evidence="2">
    <location>
        <position position="1"/>
    </location>
</feature>
<dbReference type="EMBL" id="CAJPIZ010014947">
    <property type="protein sequence ID" value="CAG2115028.1"/>
    <property type="molecule type" value="Genomic_DNA"/>
</dbReference>
<gene>
    <name evidence="2" type="ORF">OSB1V03_LOCUS14994</name>
</gene>
<evidence type="ECO:0000259" key="1">
    <source>
        <dbReference type="Pfam" id="PF01826"/>
    </source>
</evidence>
<dbReference type="Pfam" id="PF01826">
    <property type="entry name" value="TIL"/>
    <property type="match status" value="1"/>
</dbReference>
<evidence type="ECO:0000313" key="3">
    <source>
        <dbReference type="Proteomes" id="UP000759131"/>
    </source>
</evidence>
<dbReference type="AlphaFoldDB" id="A0A7R9Q6V5"/>
<dbReference type="OrthoDB" id="5945029at2759"/>
<dbReference type="InterPro" id="IPR036084">
    <property type="entry name" value="Ser_inhib-like_sf"/>
</dbReference>
<sequence length="161" mass="18241">MVDKSFNQDFRLVFVVCETLLEDTLLYSLSHTRELSKKKRRLEKKKNYILDKNMKLIISIICLILSFETIRTQAVPPSAPHINTDCGQNSTFKRCLTRCPVTCSNYSNPPKGCVRNCAIGCECHQGFIKVDKGAYSQCVRPFECALYGKKPAILAKNTTIL</sequence>
<reference evidence="2" key="1">
    <citation type="submission" date="2020-11" db="EMBL/GenBank/DDBJ databases">
        <authorList>
            <person name="Tran Van P."/>
        </authorList>
    </citation>
    <scope>NUCLEOTIDE SEQUENCE</scope>
</reference>
<keyword evidence="3" id="KW-1185">Reference proteome</keyword>
<evidence type="ECO:0000313" key="2">
    <source>
        <dbReference type="EMBL" id="CAD7634598.1"/>
    </source>
</evidence>
<dbReference type="Gene3D" id="2.10.25.10">
    <property type="entry name" value="Laminin"/>
    <property type="match status" value="1"/>
</dbReference>
<proteinExistence type="predicted"/>
<dbReference type="CDD" id="cd19941">
    <property type="entry name" value="TIL"/>
    <property type="match status" value="1"/>
</dbReference>
<dbReference type="InterPro" id="IPR002919">
    <property type="entry name" value="TIL_dom"/>
</dbReference>
<protein>
    <recommendedName>
        <fullName evidence="1">TIL domain-containing protein</fullName>
    </recommendedName>
</protein>